<dbReference type="PROSITE" id="PS50006">
    <property type="entry name" value="FHA_DOMAIN"/>
    <property type="match status" value="1"/>
</dbReference>
<evidence type="ECO:0000259" key="1">
    <source>
        <dbReference type="PROSITE" id="PS50006"/>
    </source>
</evidence>
<dbReference type="InterPro" id="IPR050923">
    <property type="entry name" value="Cell_Proc_Reg/RNA_Proc"/>
</dbReference>
<dbReference type="Proteomes" id="UP000295375">
    <property type="component" value="Unassembled WGS sequence"/>
</dbReference>
<dbReference type="CDD" id="cd00060">
    <property type="entry name" value="FHA"/>
    <property type="match status" value="1"/>
</dbReference>
<dbReference type="SUPFAM" id="SSF49879">
    <property type="entry name" value="SMAD/FHA domain"/>
    <property type="match status" value="1"/>
</dbReference>
<dbReference type="InterPro" id="IPR008984">
    <property type="entry name" value="SMAD_FHA_dom_sf"/>
</dbReference>
<sequence length="118" mass="13666">MATLVQLVDDVVANKFEIREGSLTIGRHPNCNIQIQDSAVSGNHAKLEAKRNEHFPQFLEYFLSDLDSTNGTYINEKKLTKRERLRHNDVVRIAWNTFKFIDDKEAELERTTHIIPSN</sequence>
<protein>
    <submittedName>
        <fullName evidence="2">FHA domain-containing protein</fullName>
    </submittedName>
</protein>
<keyword evidence="3" id="KW-1185">Reference proteome</keyword>
<dbReference type="PANTHER" id="PTHR23308">
    <property type="entry name" value="NUCLEAR INHIBITOR OF PROTEIN PHOSPHATASE-1"/>
    <property type="match status" value="1"/>
</dbReference>
<accession>A0A4R6USR8</accession>
<evidence type="ECO:0000313" key="2">
    <source>
        <dbReference type="EMBL" id="TDQ49306.1"/>
    </source>
</evidence>
<dbReference type="Pfam" id="PF00498">
    <property type="entry name" value="FHA"/>
    <property type="match status" value="1"/>
</dbReference>
<reference evidence="2 3" key="1">
    <citation type="submission" date="2019-03" db="EMBL/GenBank/DDBJ databases">
        <title>Genomic Encyclopedia of Type Strains, Phase IV (KMG-IV): sequencing the most valuable type-strain genomes for metagenomic binning, comparative biology and taxonomic classification.</title>
        <authorList>
            <person name="Goeker M."/>
        </authorList>
    </citation>
    <scope>NUCLEOTIDE SEQUENCE [LARGE SCALE GENOMIC DNA]</scope>
    <source>
        <strain evidence="2 3">DSM 103792</strain>
    </source>
</reference>
<gene>
    <name evidence="2" type="ORF">EV696_10410</name>
</gene>
<organism evidence="2 3">
    <name type="scientific">Permianibacter aggregans</name>
    <dbReference type="NCBI Taxonomy" id="1510150"/>
    <lineage>
        <taxon>Bacteria</taxon>
        <taxon>Pseudomonadati</taxon>
        <taxon>Pseudomonadota</taxon>
        <taxon>Gammaproteobacteria</taxon>
        <taxon>Pseudomonadales</taxon>
        <taxon>Pseudomonadaceae</taxon>
        <taxon>Permianibacter</taxon>
    </lineage>
</organism>
<dbReference type="Gene3D" id="2.60.200.20">
    <property type="match status" value="1"/>
</dbReference>
<proteinExistence type="predicted"/>
<feature type="domain" description="FHA" evidence="1">
    <location>
        <begin position="23"/>
        <end position="79"/>
    </location>
</feature>
<dbReference type="SMART" id="SM00240">
    <property type="entry name" value="FHA"/>
    <property type="match status" value="1"/>
</dbReference>
<dbReference type="AlphaFoldDB" id="A0A4R6USR8"/>
<dbReference type="InterPro" id="IPR000253">
    <property type="entry name" value="FHA_dom"/>
</dbReference>
<dbReference type="RefSeq" id="WP_133588785.1">
    <property type="nucleotide sequence ID" value="NZ_CP037953.1"/>
</dbReference>
<name>A0A4R6USR8_9GAMM</name>
<evidence type="ECO:0000313" key="3">
    <source>
        <dbReference type="Proteomes" id="UP000295375"/>
    </source>
</evidence>
<comment type="caution">
    <text evidence="2">The sequence shown here is derived from an EMBL/GenBank/DDBJ whole genome shotgun (WGS) entry which is preliminary data.</text>
</comment>
<dbReference type="EMBL" id="SNYM01000004">
    <property type="protein sequence ID" value="TDQ49306.1"/>
    <property type="molecule type" value="Genomic_DNA"/>
</dbReference>
<dbReference type="OrthoDB" id="9815482at2"/>